<accession>A0A6A6U6V4</accession>
<reference evidence="2" key="1">
    <citation type="journal article" date="2020" name="Stud. Mycol.">
        <title>101 Dothideomycetes genomes: a test case for predicting lifestyles and emergence of pathogens.</title>
        <authorList>
            <person name="Haridas S."/>
            <person name="Albert R."/>
            <person name="Binder M."/>
            <person name="Bloem J."/>
            <person name="Labutti K."/>
            <person name="Salamov A."/>
            <person name="Andreopoulos B."/>
            <person name="Baker S."/>
            <person name="Barry K."/>
            <person name="Bills G."/>
            <person name="Bluhm B."/>
            <person name="Cannon C."/>
            <person name="Castanera R."/>
            <person name="Culley D."/>
            <person name="Daum C."/>
            <person name="Ezra D."/>
            <person name="Gonzalez J."/>
            <person name="Henrissat B."/>
            <person name="Kuo A."/>
            <person name="Liang C."/>
            <person name="Lipzen A."/>
            <person name="Lutzoni F."/>
            <person name="Magnuson J."/>
            <person name="Mondo S."/>
            <person name="Nolan M."/>
            <person name="Ohm R."/>
            <person name="Pangilinan J."/>
            <person name="Park H.-J."/>
            <person name="Ramirez L."/>
            <person name="Alfaro M."/>
            <person name="Sun H."/>
            <person name="Tritt A."/>
            <person name="Yoshinaga Y."/>
            <person name="Zwiers L.-H."/>
            <person name="Turgeon B."/>
            <person name="Goodwin S."/>
            <person name="Spatafora J."/>
            <person name="Crous P."/>
            <person name="Grigoriev I."/>
        </authorList>
    </citation>
    <scope>NUCLEOTIDE SEQUENCE</scope>
    <source>
        <strain evidence="2">CBS 115976</strain>
    </source>
</reference>
<organism evidence="2 3">
    <name type="scientific">Microthyrium microscopicum</name>
    <dbReference type="NCBI Taxonomy" id="703497"/>
    <lineage>
        <taxon>Eukaryota</taxon>
        <taxon>Fungi</taxon>
        <taxon>Dikarya</taxon>
        <taxon>Ascomycota</taxon>
        <taxon>Pezizomycotina</taxon>
        <taxon>Dothideomycetes</taxon>
        <taxon>Dothideomycetes incertae sedis</taxon>
        <taxon>Microthyriales</taxon>
        <taxon>Microthyriaceae</taxon>
        <taxon>Microthyrium</taxon>
    </lineage>
</organism>
<evidence type="ECO:0000313" key="3">
    <source>
        <dbReference type="Proteomes" id="UP000799302"/>
    </source>
</evidence>
<evidence type="ECO:0000313" key="2">
    <source>
        <dbReference type="EMBL" id="KAF2667376.1"/>
    </source>
</evidence>
<name>A0A6A6U6V4_9PEZI</name>
<sequence length="213" mass="22374">MFAGGRCPGRFAEAESSREVSRSLQDEPTRRGNWPCDGVIYQIWTRRNMRCSDDPSADIGSASAAAAAAAAAATTTTTTTTTTAAATTATTATKAAAAAAAAAAHQIRSDTYNSERVSNISAAYTASTSTPSITVEQVKEYNPKQSLGETLSAGHALCCIPGQLPDMRPKPRPDGIAIPVASETAMRAPGTMGNESWRDAVCVFQKRIEVLDW</sequence>
<gene>
    <name evidence="2" type="ORF">BT63DRAFT_290937</name>
</gene>
<evidence type="ECO:0000256" key="1">
    <source>
        <dbReference type="SAM" id="MobiDB-lite"/>
    </source>
</evidence>
<dbReference type="OrthoDB" id="73875at2759"/>
<proteinExistence type="predicted"/>
<protein>
    <submittedName>
        <fullName evidence="2">Uncharacterized protein</fullName>
    </submittedName>
</protein>
<keyword evidence="3" id="KW-1185">Reference proteome</keyword>
<dbReference type="AlphaFoldDB" id="A0A6A6U6V4"/>
<dbReference type="EMBL" id="MU004237">
    <property type="protein sequence ID" value="KAF2667376.1"/>
    <property type="molecule type" value="Genomic_DNA"/>
</dbReference>
<dbReference type="Proteomes" id="UP000799302">
    <property type="component" value="Unassembled WGS sequence"/>
</dbReference>
<feature type="region of interest" description="Disordered" evidence="1">
    <location>
        <begin position="1"/>
        <end position="32"/>
    </location>
</feature>
<feature type="compositionally biased region" description="Basic and acidic residues" evidence="1">
    <location>
        <begin position="12"/>
        <end position="30"/>
    </location>
</feature>